<dbReference type="InterPro" id="IPR044060">
    <property type="entry name" value="Bacterial_rp_domain"/>
</dbReference>
<comment type="caution">
    <text evidence="8">The sequence shown here is derived from an EMBL/GenBank/DDBJ whole genome shotgun (WGS) entry which is preliminary data.</text>
</comment>
<comment type="similarity">
    <text evidence="1 4">Belongs to the glycosyl hydrolase 28 family.</text>
</comment>
<evidence type="ECO:0000259" key="6">
    <source>
        <dbReference type="Pfam" id="PF18998"/>
    </source>
</evidence>
<feature type="domain" description="Bacterial repeat" evidence="6">
    <location>
        <begin position="882"/>
        <end position="935"/>
    </location>
</feature>
<dbReference type="GO" id="GO:0005975">
    <property type="term" value="P:carbohydrate metabolic process"/>
    <property type="evidence" value="ECO:0007669"/>
    <property type="project" value="InterPro"/>
</dbReference>
<evidence type="ECO:0000256" key="3">
    <source>
        <dbReference type="ARBA" id="ARBA00023295"/>
    </source>
</evidence>
<accession>A0A7Z0DR37</accession>
<sequence>MSPTVSVVTNRPPRLLIGLLSFLLVGVGANQAVAAEPAEPGTAEISIRAAQPSPNVEELDHAGRSITVVSGTTVGQLVDQVESADEEASYTFEVVDWRGEEKIAWRDRPVQDDLTTKRLDMMTTSDRLVVTDGSGATADYEVAVPGDAPYWNDETYARIQESVAANVPDPSSYATFDITSPAYAGLVRQVEVGGEAVDDYTRVFRQAIADSTAAGGGTVLVPARAEKYRTGAIQFENNVDLHVEDGATIDFLDIVTGEYYPRSLVSFEGIDYYGFSSPLYAYDKKNISITGAGKIEFSKTSQWSGDVNNTIRNWNYANTPIERRDAFSLNQKIPASLLQFNHSKNILIEGVTFGNSPFWSLNPNQCENLLVRDITTTSISSNSDGFNPESCRNVIVENNLFANQDDNISLKSGRTNNGPLRQRPAENMIIRGNIFWQGSGISVGSESAGGVHDIYVENNFYNSLHETDESDPMARLGRNIFRIKTANSLDGTFENIYFRNIAVGGMRENFFHIERVADQAMWSQTGQIGRYGTKKNVPHIRNLAMSNIFSVANRATGEVDSTFSGFIEAEISDLRPIDGLYFKDIDITSSRIDGAQNLAINNVTNLEMDDVRINDSRYDTDRSVRIEDVAVNGVAAKDGSTTSVTSDGDNGTLEVTGRVVTDIPDFENVGSVRASFDVDENFAPAELTRVGDEVRFTATLTDVGAGPHDLAVVAKNNTIPHYVVDDEIDNRKGADLVVHDVETFDLDVDGSLRGMDVRFEYAPALTPYSHVPVVMAGESARVVAAVTDAKTGEPVGDVTIGVKDQNAFGVETDGNVITMTGLTDDEIVRGNITVSVDKPGFVSKPHQFLRVLSLPDRARLDTIMPAYGSRTTYEATGGGDLAATADGVLFDSGTDVDAGQRVELAATPDPGFLLDGWKLNGVPIDQTGDSYSFTSLSEADVRVEFVVTFASLAAAVDDYVAGGQLEASQAERLHAQLSAAERFDRRGQPAQARQAMDRFAAAADDVSDDDTRAALLAAVEALKDRL</sequence>
<dbReference type="GO" id="GO:0004650">
    <property type="term" value="F:polygalacturonase activity"/>
    <property type="evidence" value="ECO:0007669"/>
    <property type="project" value="InterPro"/>
</dbReference>
<dbReference type="Pfam" id="PF18998">
    <property type="entry name" value="Flg_new_2"/>
    <property type="match status" value="1"/>
</dbReference>
<evidence type="ECO:0000256" key="5">
    <source>
        <dbReference type="SAM" id="SignalP"/>
    </source>
</evidence>
<evidence type="ECO:0000313" key="9">
    <source>
        <dbReference type="Proteomes" id="UP000564496"/>
    </source>
</evidence>
<dbReference type="Proteomes" id="UP000564496">
    <property type="component" value="Unassembled WGS sequence"/>
</dbReference>
<evidence type="ECO:0000313" key="8">
    <source>
        <dbReference type="EMBL" id="NYI80234.1"/>
    </source>
</evidence>
<evidence type="ECO:0000256" key="1">
    <source>
        <dbReference type="ARBA" id="ARBA00008834"/>
    </source>
</evidence>
<keyword evidence="2 4" id="KW-0378">Hydrolase</keyword>
<evidence type="ECO:0000259" key="7">
    <source>
        <dbReference type="Pfam" id="PF22888"/>
    </source>
</evidence>
<dbReference type="PANTHER" id="PTHR31339:SF9">
    <property type="entry name" value="PLASMIN AND FIBRONECTIN-BINDING PROTEIN A"/>
    <property type="match status" value="1"/>
</dbReference>
<dbReference type="InterPro" id="IPR012334">
    <property type="entry name" value="Pectin_lyas_fold"/>
</dbReference>
<dbReference type="AlphaFoldDB" id="A0A7Z0DR37"/>
<feature type="signal peptide" evidence="5">
    <location>
        <begin position="1"/>
        <end position="34"/>
    </location>
</feature>
<dbReference type="Pfam" id="PF00295">
    <property type="entry name" value="Glyco_hydro_28"/>
    <property type="match status" value="1"/>
</dbReference>
<evidence type="ECO:0000256" key="2">
    <source>
        <dbReference type="ARBA" id="ARBA00022801"/>
    </source>
</evidence>
<dbReference type="SUPFAM" id="SSF51126">
    <property type="entry name" value="Pectin lyase-like"/>
    <property type="match status" value="1"/>
</dbReference>
<proteinExistence type="inferred from homology"/>
<keyword evidence="9" id="KW-1185">Reference proteome</keyword>
<name>A0A7Z0DR37_9ACTN</name>
<protein>
    <recommendedName>
        <fullName evidence="10">Bacterial repeat domain-containing protein</fullName>
    </recommendedName>
</protein>
<dbReference type="InterPro" id="IPR054470">
    <property type="entry name" value="FIMAH_dom"/>
</dbReference>
<dbReference type="InterPro" id="IPR000743">
    <property type="entry name" value="Glyco_hydro_28"/>
</dbReference>
<keyword evidence="5" id="KW-0732">Signal</keyword>
<keyword evidence="3 4" id="KW-0326">Glycosidase</keyword>
<dbReference type="Pfam" id="PF22888">
    <property type="entry name" value="FIMAH"/>
    <property type="match status" value="1"/>
</dbReference>
<gene>
    <name evidence="8" type="ORF">BJ988_004882</name>
</gene>
<dbReference type="InterPro" id="IPR051801">
    <property type="entry name" value="GH28_Enzymes"/>
</dbReference>
<feature type="domain" description="FIMAH" evidence="7">
    <location>
        <begin position="949"/>
        <end position="1023"/>
    </location>
</feature>
<dbReference type="InterPro" id="IPR011050">
    <property type="entry name" value="Pectin_lyase_fold/virulence"/>
</dbReference>
<dbReference type="Gene3D" id="2.160.20.10">
    <property type="entry name" value="Single-stranded right-handed beta-helix, Pectin lyase-like"/>
    <property type="match status" value="1"/>
</dbReference>
<feature type="chain" id="PRO_5030906421" description="Bacterial repeat domain-containing protein" evidence="5">
    <location>
        <begin position="35"/>
        <end position="1026"/>
    </location>
</feature>
<dbReference type="RefSeq" id="WP_179660443.1">
    <property type="nucleotide sequence ID" value="NZ_JACBZR010000001.1"/>
</dbReference>
<reference evidence="8 9" key="1">
    <citation type="submission" date="2020-07" db="EMBL/GenBank/DDBJ databases">
        <title>Sequencing the genomes of 1000 actinobacteria strains.</title>
        <authorList>
            <person name="Klenk H.-P."/>
        </authorList>
    </citation>
    <scope>NUCLEOTIDE SEQUENCE [LARGE SCALE GENOMIC DNA]</scope>
    <source>
        <strain evidence="8 9">DSM 26487</strain>
    </source>
</reference>
<dbReference type="PANTHER" id="PTHR31339">
    <property type="entry name" value="PECTIN LYASE-RELATED"/>
    <property type="match status" value="1"/>
</dbReference>
<organism evidence="8 9">
    <name type="scientific">Nocardioides panzhihuensis</name>
    <dbReference type="NCBI Taxonomy" id="860243"/>
    <lineage>
        <taxon>Bacteria</taxon>
        <taxon>Bacillati</taxon>
        <taxon>Actinomycetota</taxon>
        <taxon>Actinomycetes</taxon>
        <taxon>Propionibacteriales</taxon>
        <taxon>Nocardioidaceae</taxon>
        <taxon>Nocardioides</taxon>
    </lineage>
</organism>
<dbReference type="EMBL" id="JACBZR010000001">
    <property type="protein sequence ID" value="NYI80234.1"/>
    <property type="molecule type" value="Genomic_DNA"/>
</dbReference>
<evidence type="ECO:0000256" key="4">
    <source>
        <dbReference type="RuleBase" id="RU361169"/>
    </source>
</evidence>
<evidence type="ECO:0008006" key="10">
    <source>
        <dbReference type="Google" id="ProtNLM"/>
    </source>
</evidence>